<organism evidence="2 3">
    <name type="scientific">Ditylenchus destructor</name>
    <dbReference type="NCBI Taxonomy" id="166010"/>
    <lineage>
        <taxon>Eukaryota</taxon>
        <taxon>Metazoa</taxon>
        <taxon>Ecdysozoa</taxon>
        <taxon>Nematoda</taxon>
        <taxon>Chromadorea</taxon>
        <taxon>Rhabditida</taxon>
        <taxon>Tylenchina</taxon>
        <taxon>Tylenchomorpha</taxon>
        <taxon>Sphaerularioidea</taxon>
        <taxon>Anguinidae</taxon>
        <taxon>Anguininae</taxon>
        <taxon>Ditylenchus</taxon>
    </lineage>
</organism>
<dbReference type="AlphaFoldDB" id="A0AAD4N1S9"/>
<feature type="signal peptide" evidence="1">
    <location>
        <begin position="1"/>
        <end position="17"/>
    </location>
</feature>
<feature type="chain" id="PRO_5042235766" evidence="1">
    <location>
        <begin position="18"/>
        <end position="222"/>
    </location>
</feature>
<sequence>MFLLLICFSLLITSISTTIDNWKDLRATASYRKSTDYDKAVASFHTLTNDIPKCSFPEDDHVLYVWPNEKVSAKSEKTVVIISEEDFILALHTAIRKQFGKYIFDLSEVFKKLVQKHKLPNEVFAVISKIAETKHEPNVQISPLKGIEASQKGLILYTFLGRQVLERIKLVDKEFDEIQNADYPQRNQEPSKYEFVSFQELIDIGSGNALWLEELKKDDDTC</sequence>
<dbReference type="EMBL" id="JAKKPZ010000012">
    <property type="protein sequence ID" value="KAI1714932.1"/>
    <property type="molecule type" value="Genomic_DNA"/>
</dbReference>
<protein>
    <submittedName>
        <fullName evidence="2">Uncharacterized protein</fullName>
    </submittedName>
</protein>
<proteinExistence type="predicted"/>
<reference evidence="2" key="1">
    <citation type="submission" date="2022-01" db="EMBL/GenBank/DDBJ databases">
        <title>Genome Sequence Resource for Two Populations of Ditylenchus destructor, the Migratory Endoparasitic Phytonematode.</title>
        <authorList>
            <person name="Zhang H."/>
            <person name="Lin R."/>
            <person name="Xie B."/>
        </authorList>
    </citation>
    <scope>NUCLEOTIDE SEQUENCE</scope>
    <source>
        <strain evidence="2">BazhouSP</strain>
    </source>
</reference>
<accession>A0AAD4N1S9</accession>
<comment type="caution">
    <text evidence="2">The sequence shown here is derived from an EMBL/GenBank/DDBJ whole genome shotgun (WGS) entry which is preliminary data.</text>
</comment>
<evidence type="ECO:0000313" key="2">
    <source>
        <dbReference type="EMBL" id="KAI1714932.1"/>
    </source>
</evidence>
<dbReference type="Proteomes" id="UP001201812">
    <property type="component" value="Unassembled WGS sequence"/>
</dbReference>
<name>A0AAD4N1S9_9BILA</name>
<keyword evidence="3" id="KW-1185">Reference proteome</keyword>
<evidence type="ECO:0000313" key="3">
    <source>
        <dbReference type="Proteomes" id="UP001201812"/>
    </source>
</evidence>
<keyword evidence="1" id="KW-0732">Signal</keyword>
<gene>
    <name evidence="2" type="ORF">DdX_08206</name>
</gene>
<evidence type="ECO:0000256" key="1">
    <source>
        <dbReference type="SAM" id="SignalP"/>
    </source>
</evidence>